<dbReference type="Pfam" id="PF20803">
    <property type="entry name" value="PaaX_M"/>
    <property type="match status" value="1"/>
</dbReference>
<evidence type="ECO:0000259" key="2">
    <source>
        <dbReference type="Pfam" id="PF20803"/>
    </source>
</evidence>
<feature type="domain" description="Transcriptional repressor PaaX-like central Cas2-like" evidence="2">
    <location>
        <begin position="107"/>
        <end position="180"/>
    </location>
</feature>
<name>A0A1F5P3P4_9BACT</name>
<gene>
    <name evidence="3" type="ORF">A2846_03940</name>
</gene>
<proteinExistence type="predicted"/>
<accession>A0A1F5P3P4</accession>
<dbReference type="Gene3D" id="3.30.70.2650">
    <property type="match status" value="1"/>
</dbReference>
<dbReference type="GO" id="GO:0006351">
    <property type="term" value="P:DNA-templated transcription"/>
    <property type="evidence" value="ECO:0007669"/>
    <property type="project" value="TreeGrafter"/>
</dbReference>
<dbReference type="Proteomes" id="UP000176339">
    <property type="component" value="Unassembled WGS sequence"/>
</dbReference>
<evidence type="ECO:0000313" key="3">
    <source>
        <dbReference type="EMBL" id="OGE84501.1"/>
    </source>
</evidence>
<dbReference type="EMBL" id="MFEN01000008">
    <property type="protein sequence ID" value="OGE84501.1"/>
    <property type="molecule type" value="Genomic_DNA"/>
</dbReference>
<dbReference type="PANTHER" id="PTHR30319:SF1">
    <property type="entry name" value="TRANSCRIPTIONAL REPRESSOR PAAX"/>
    <property type="match status" value="1"/>
</dbReference>
<keyword evidence="1" id="KW-0812">Transmembrane</keyword>
<dbReference type="InterPro" id="IPR048846">
    <property type="entry name" value="PaaX-like_central"/>
</dbReference>
<comment type="caution">
    <text evidence="3">The sequence shown here is derived from an EMBL/GenBank/DDBJ whole genome shotgun (WGS) entry which is preliminary data.</text>
</comment>
<dbReference type="PANTHER" id="PTHR30319">
    <property type="entry name" value="PHENYLACETIC ACID REGULATOR-RELATED TRANSCRIPTIONAL REPRESSOR"/>
    <property type="match status" value="1"/>
</dbReference>
<reference evidence="3 4" key="1">
    <citation type="journal article" date="2016" name="Nat. Commun.">
        <title>Thousands of microbial genomes shed light on interconnected biogeochemical processes in an aquifer system.</title>
        <authorList>
            <person name="Anantharaman K."/>
            <person name="Brown C.T."/>
            <person name="Hug L.A."/>
            <person name="Sharon I."/>
            <person name="Castelle C.J."/>
            <person name="Probst A.J."/>
            <person name="Thomas B.C."/>
            <person name="Singh A."/>
            <person name="Wilkins M.J."/>
            <person name="Karaoz U."/>
            <person name="Brodie E.L."/>
            <person name="Williams K.H."/>
            <person name="Hubbard S.S."/>
            <person name="Banfield J.F."/>
        </authorList>
    </citation>
    <scope>NUCLEOTIDE SEQUENCE [LARGE SCALE GENOMIC DNA]</scope>
</reference>
<evidence type="ECO:0000256" key="1">
    <source>
        <dbReference type="SAM" id="Phobius"/>
    </source>
</evidence>
<organism evidence="3 4">
    <name type="scientific">Candidatus Doudnabacteria bacterium RIFCSPHIGHO2_01_FULL_49_9</name>
    <dbReference type="NCBI Taxonomy" id="1817827"/>
    <lineage>
        <taxon>Bacteria</taxon>
        <taxon>Candidatus Doudnaibacteriota</taxon>
    </lineage>
</organism>
<keyword evidence="1" id="KW-1133">Transmembrane helix</keyword>
<protein>
    <recommendedName>
        <fullName evidence="2">Transcriptional repressor PaaX-like central Cas2-like domain-containing protein</fullName>
    </recommendedName>
</protein>
<evidence type="ECO:0000313" key="4">
    <source>
        <dbReference type="Proteomes" id="UP000176339"/>
    </source>
</evidence>
<dbReference type="AlphaFoldDB" id="A0A1F5P3P4"/>
<feature type="transmembrane region" description="Helical" evidence="1">
    <location>
        <begin position="22"/>
        <end position="47"/>
    </location>
</feature>
<sequence length="191" mass="22224">MLVYPKGRNTKPPVEKKIAETILGALVIGTTLAAGPIAGTAGFFIAVGAEHLLFRKRDFSRETKRLQKQGYIALTKTDKGLILKILAKGRERYRQMEIAKLKISKPDHWDGKWRLFIFDVPEQYRSARDMMRTKMKDLGLYNIQRSVLVYPYDCRSALEQIAEYYELAKYATYVETNFIDIDRELRRHFKV</sequence>
<keyword evidence="1" id="KW-0472">Membrane</keyword>